<reference evidence="2" key="1">
    <citation type="submission" date="2015-03" db="EMBL/GenBank/DDBJ databases">
        <title>MIGS Cultured Bacterial/Archaeal sample from Brevibacillus laterosporus.</title>
        <authorList>
            <person name="Zeng D."/>
            <person name="Zhu L."/>
            <person name="Dong G."/>
            <person name="Ye W."/>
            <person name="Ren D."/>
            <person name="Wu L."/>
            <person name="Xu J."/>
            <person name="Li G."/>
            <person name="Guo L."/>
        </authorList>
    </citation>
    <scope>NUCLEOTIDE SEQUENCE</scope>
    <source>
        <strain evidence="2">B9</strain>
    </source>
</reference>
<keyword evidence="1" id="KW-1133">Transmembrane helix</keyword>
<keyword evidence="1" id="KW-0472">Membrane</keyword>
<feature type="transmembrane region" description="Helical" evidence="1">
    <location>
        <begin position="15"/>
        <end position="38"/>
    </location>
</feature>
<evidence type="ECO:0000256" key="1">
    <source>
        <dbReference type="SAM" id="Phobius"/>
    </source>
</evidence>
<dbReference type="EMBL" id="CP011074">
    <property type="protein sequence ID" value="AKF94949.1"/>
    <property type="molecule type" value="Genomic_DNA"/>
</dbReference>
<evidence type="ECO:0000313" key="2">
    <source>
        <dbReference type="EMBL" id="AKF94949.1"/>
    </source>
</evidence>
<proteinExistence type="predicted"/>
<name>A0A0F7EHZ0_BRELA</name>
<keyword evidence="1" id="KW-0812">Transmembrane</keyword>
<gene>
    <name evidence="2" type="ORF">EX87_14725</name>
</gene>
<accession>A0A0F7EHZ0</accession>
<sequence>MFLVFIVIGSIKGTFIELMVILLAISQSFTIALLVALLRKNNK</sequence>
<dbReference type="AlphaFoldDB" id="A0A0F7EHZ0"/>
<organism evidence="2">
    <name type="scientific">Brevibacillus laterosporus</name>
    <name type="common">Bacillus laterosporus</name>
    <dbReference type="NCBI Taxonomy" id="1465"/>
    <lineage>
        <taxon>Bacteria</taxon>
        <taxon>Bacillati</taxon>
        <taxon>Bacillota</taxon>
        <taxon>Bacilli</taxon>
        <taxon>Bacillales</taxon>
        <taxon>Paenibacillaceae</taxon>
        <taxon>Brevibacillus</taxon>
    </lineage>
</organism>
<protein>
    <submittedName>
        <fullName evidence="2">Membrane protein</fullName>
    </submittedName>
</protein>